<keyword evidence="1 2" id="KW-0378">Hydrolase</keyword>
<dbReference type="OrthoDB" id="9812921at2"/>
<dbReference type="AlphaFoldDB" id="A0A4Q9GXQ8"/>
<evidence type="ECO:0000313" key="2">
    <source>
        <dbReference type="EMBL" id="TBO30403.1"/>
    </source>
</evidence>
<dbReference type="SUPFAM" id="SSF53474">
    <property type="entry name" value="alpha/beta-Hydrolases"/>
    <property type="match status" value="1"/>
</dbReference>
<dbReference type="Proteomes" id="UP000292120">
    <property type="component" value="Unassembled WGS sequence"/>
</dbReference>
<dbReference type="Pfam" id="PF06500">
    <property type="entry name" value="FrsA-like"/>
    <property type="match status" value="1"/>
</dbReference>
<dbReference type="InterPro" id="IPR010520">
    <property type="entry name" value="FrsA-like"/>
</dbReference>
<name>A0A4Q9GXQ8_9BURK</name>
<organism evidence="2 3">
    <name type="scientific">Aquabacterium lacunae</name>
    <dbReference type="NCBI Taxonomy" id="2528630"/>
    <lineage>
        <taxon>Bacteria</taxon>
        <taxon>Pseudomonadati</taxon>
        <taxon>Pseudomonadota</taxon>
        <taxon>Betaproteobacteria</taxon>
        <taxon>Burkholderiales</taxon>
        <taxon>Aquabacterium</taxon>
    </lineage>
</organism>
<gene>
    <name evidence="2" type="ORF">EYS42_11995</name>
</gene>
<dbReference type="EMBL" id="SIXI01000004">
    <property type="protein sequence ID" value="TBO30403.1"/>
    <property type="molecule type" value="Genomic_DNA"/>
</dbReference>
<dbReference type="InterPro" id="IPR050261">
    <property type="entry name" value="FrsA_esterase"/>
</dbReference>
<sequence length="443" mass="48191">MSSINARQRARMPKPFRDALRRLFITTCLLTRTTEHAARRLGAGYFLPALFVQRYAAMGGLDAAQFRDQMNGVRSFTDEAWCGHWNALAEAQLQAAEACVPGFASNPACTQARAALAPWGAQVATLMSERSAPLGVAGDEGSSAQQALEALRCTVKAITYYQVSAFPGHTAGRLQAYHRSAQLFDGLTQVVAPLLGMVIERVAIEVNGETVKGYLATPAGSQRCPLVVVTNGLEGTVQELAIPLLRYHDSGLAVFFMEMPGTYAHRQRMSVDSESIYHGVIEHLARHPRVDPGRIGLVGVSFGAYWAARLAATSRRLQCAVACGAPTHRTFQVGNTIGIPDIIVKALQHTTGATSLHGLMRALRALSLRPLYAQIQIPLLVINGDHDTLLSTQDSRDLAAQAPRATLKLYPNDDHCAMGHYREWLDLSQTWVRDQLMRVPGAA</sequence>
<evidence type="ECO:0000256" key="1">
    <source>
        <dbReference type="ARBA" id="ARBA00022801"/>
    </source>
</evidence>
<dbReference type="PANTHER" id="PTHR22946:SF12">
    <property type="entry name" value="CONIDIAL PIGMENT BIOSYNTHESIS PROTEIN AYG1 (AFU_ORTHOLOGUE AFUA_2G17550)"/>
    <property type="match status" value="1"/>
</dbReference>
<comment type="caution">
    <text evidence="2">The sequence shown here is derived from an EMBL/GenBank/DDBJ whole genome shotgun (WGS) entry which is preliminary data.</text>
</comment>
<dbReference type="PANTHER" id="PTHR22946">
    <property type="entry name" value="DIENELACTONE HYDROLASE DOMAIN-CONTAINING PROTEIN-RELATED"/>
    <property type="match status" value="1"/>
</dbReference>
<accession>A0A4Q9GXQ8</accession>
<evidence type="ECO:0000313" key="3">
    <source>
        <dbReference type="Proteomes" id="UP000292120"/>
    </source>
</evidence>
<dbReference type="GO" id="GO:0016787">
    <property type="term" value="F:hydrolase activity"/>
    <property type="evidence" value="ECO:0007669"/>
    <property type="project" value="UniProtKB-KW"/>
</dbReference>
<dbReference type="Gene3D" id="3.40.50.1820">
    <property type="entry name" value="alpha/beta hydrolase"/>
    <property type="match status" value="1"/>
</dbReference>
<keyword evidence="3" id="KW-1185">Reference proteome</keyword>
<reference evidence="2 3" key="1">
    <citation type="submission" date="2019-02" db="EMBL/GenBank/DDBJ databases">
        <title>Aquabacterium sp. strain KMB7.</title>
        <authorList>
            <person name="Chen W.-M."/>
        </authorList>
    </citation>
    <scope>NUCLEOTIDE SEQUENCE [LARGE SCALE GENOMIC DNA]</scope>
    <source>
        <strain evidence="2 3">KMB7</strain>
    </source>
</reference>
<proteinExistence type="predicted"/>
<dbReference type="InterPro" id="IPR029058">
    <property type="entry name" value="AB_hydrolase_fold"/>
</dbReference>
<protein>
    <submittedName>
        <fullName evidence="2">Alpha/beta hydrolase</fullName>
    </submittedName>
</protein>